<protein>
    <recommendedName>
        <fullName evidence="3">Lipoprotein</fullName>
    </recommendedName>
</protein>
<organism evidence="1 2">
    <name type="scientific">Zunongwangia profunda (strain DSM 18752 / CCTCC AB 206139 / SM-A87)</name>
    <name type="common">Wangia profunda</name>
    <dbReference type="NCBI Taxonomy" id="655815"/>
    <lineage>
        <taxon>Bacteria</taxon>
        <taxon>Pseudomonadati</taxon>
        <taxon>Bacteroidota</taxon>
        <taxon>Flavobacteriia</taxon>
        <taxon>Flavobacteriales</taxon>
        <taxon>Flavobacteriaceae</taxon>
        <taxon>Zunongwangia</taxon>
    </lineage>
</organism>
<gene>
    <name evidence="1" type="ordered locus">ZPR_2171</name>
</gene>
<dbReference type="KEGG" id="zpr:ZPR_2171"/>
<dbReference type="Proteomes" id="UP000001654">
    <property type="component" value="Chromosome"/>
</dbReference>
<reference evidence="1 2" key="1">
    <citation type="journal article" date="2010" name="BMC Genomics">
        <title>The complete genome of Zunongwangia profunda SM-A87 reveals its adaptation to the deep-sea environment and ecological role in sedimentary organic nitrogen degradation.</title>
        <authorList>
            <person name="Qin Q.L."/>
            <person name="Zhang X.Y."/>
            <person name="Wang X.M."/>
            <person name="Liu G.M."/>
            <person name="Chen X.L."/>
            <person name="Xie B.B."/>
            <person name="Dang H.Y."/>
            <person name="Zhou B.C."/>
            <person name="Yu J."/>
            <person name="Zhang Y.Z."/>
        </authorList>
    </citation>
    <scope>NUCLEOTIDE SEQUENCE [LARGE SCALE GENOMIC DNA]</scope>
    <source>
        <strain evidence="2">DSM 18752 / CCTCC AB 206139 / SM-A87</strain>
    </source>
</reference>
<dbReference type="AlphaFoldDB" id="D5BAY3"/>
<proteinExistence type="predicted"/>
<keyword evidence="2" id="KW-1185">Reference proteome</keyword>
<dbReference type="EMBL" id="CP001650">
    <property type="protein sequence ID" value="ADF52496.1"/>
    <property type="molecule type" value="Genomic_DNA"/>
</dbReference>
<accession>D5BAY3</accession>
<evidence type="ECO:0000313" key="2">
    <source>
        <dbReference type="Proteomes" id="UP000001654"/>
    </source>
</evidence>
<evidence type="ECO:0008006" key="3">
    <source>
        <dbReference type="Google" id="ProtNLM"/>
    </source>
</evidence>
<evidence type="ECO:0000313" key="1">
    <source>
        <dbReference type="EMBL" id="ADF52496.1"/>
    </source>
</evidence>
<name>D5BAY3_ZUNPS</name>
<dbReference type="RefSeq" id="WP_013071599.1">
    <property type="nucleotide sequence ID" value="NC_014041.1"/>
</dbReference>
<dbReference type="HOGENOM" id="CLU_1980796_0_0_10"/>
<sequence>MKLISRFIICISTIIFTSCSLNIERKIYGSYYLISTDVDNDTNISVRLYDGNYLGKIPNQVVEYSLTSDFIFAKQQNYRYRTSKLENEVNYYILELSTGNVIKYGFEEFENFVKDENIKNLEWEHP</sequence>
<dbReference type="PROSITE" id="PS51257">
    <property type="entry name" value="PROKAR_LIPOPROTEIN"/>
    <property type="match status" value="1"/>
</dbReference>